<comment type="subcellular location">
    <subcellularLocation>
        <location evidence="1">Cell membrane</location>
        <topology evidence="1">Single-pass membrane protein</topology>
    </subcellularLocation>
</comment>
<dbReference type="PANTHER" id="PTHR42982">
    <property type="entry name" value="SEC-INDEPENDENT PROTEIN TRANSLOCASE PROTEIN TATA"/>
    <property type="match status" value="1"/>
</dbReference>
<keyword evidence="5" id="KW-0653">Protein transport</keyword>
<evidence type="ECO:0000256" key="1">
    <source>
        <dbReference type="ARBA" id="ARBA00004162"/>
    </source>
</evidence>
<dbReference type="InterPro" id="IPR006312">
    <property type="entry name" value="TatA/E"/>
</dbReference>
<dbReference type="HAMAP" id="MF_00236">
    <property type="entry name" value="TatA_E"/>
    <property type="match status" value="1"/>
</dbReference>
<evidence type="ECO:0000313" key="9">
    <source>
        <dbReference type="EMBL" id="VAX12086.1"/>
    </source>
</evidence>
<evidence type="ECO:0000256" key="2">
    <source>
        <dbReference type="ARBA" id="ARBA00022448"/>
    </source>
</evidence>
<evidence type="ECO:0000256" key="4">
    <source>
        <dbReference type="ARBA" id="ARBA00022692"/>
    </source>
</evidence>
<dbReference type="Pfam" id="PF02416">
    <property type="entry name" value="TatA_B_E"/>
    <property type="match status" value="1"/>
</dbReference>
<evidence type="ECO:0000256" key="8">
    <source>
        <dbReference type="ARBA" id="ARBA00023136"/>
    </source>
</evidence>
<dbReference type="PANTHER" id="PTHR42982:SF1">
    <property type="entry name" value="SEC-INDEPENDENT PROTEIN TRANSLOCASE PROTEIN TATA"/>
    <property type="match status" value="1"/>
</dbReference>
<keyword evidence="6" id="KW-1133">Transmembrane helix</keyword>
<dbReference type="AlphaFoldDB" id="A0A3B1B1B2"/>
<dbReference type="NCBIfam" id="TIGR01411">
    <property type="entry name" value="tatAE"/>
    <property type="match status" value="1"/>
</dbReference>
<evidence type="ECO:0000256" key="6">
    <source>
        <dbReference type="ARBA" id="ARBA00022989"/>
    </source>
</evidence>
<evidence type="ECO:0000256" key="7">
    <source>
        <dbReference type="ARBA" id="ARBA00023010"/>
    </source>
</evidence>
<keyword evidence="2" id="KW-0813">Transport</keyword>
<keyword evidence="8" id="KW-0472">Membrane</keyword>
<evidence type="ECO:0000256" key="3">
    <source>
        <dbReference type="ARBA" id="ARBA00022475"/>
    </source>
</evidence>
<dbReference type="InterPro" id="IPR003369">
    <property type="entry name" value="TatA/B/E"/>
</dbReference>
<keyword evidence="7" id="KW-0811">Translocation</keyword>
<dbReference type="Gene3D" id="1.20.5.3310">
    <property type="match status" value="1"/>
</dbReference>
<accession>A0A3B1B1B2</accession>
<name>A0A3B1B1B2_9ZZZZ</name>
<reference evidence="9" key="1">
    <citation type="submission" date="2018-06" db="EMBL/GenBank/DDBJ databases">
        <authorList>
            <person name="Zhirakovskaya E."/>
        </authorList>
    </citation>
    <scope>NUCLEOTIDE SEQUENCE</scope>
</reference>
<dbReference type="GO" id="GO:0043953">
    <property type="term" value="P:protein transport by the Tat complex"/>
    <property type="evidence" value="ECO:0007669"/>
    <property type="project" value="InterPro"/>
</dbReference>
<dbReference type="EMBL" id="UOFZ01000010">
    <property type="protein sequence ID" value="VAX12086.1"/>
    <property type="molecule type" value="Genomic_DNA"/>
</dbReference>
<evidence type="ECO:0000256" key="5">
    <source>
        <dbReference type="ARBA" id="ARBA00022927"/>
    </source>
</evidence>
<organism evidence="9">
    <name type="scientific">hydrothermal vent metagenome</name>
    <dbReference type="NCBI Taxonomy" id="652676"/>
    <lineage>
        <taxon>unclassified sequences</taxon>
        <taxon>metagenomes</taxon>
        <taxon>ecological metagenomes</taxon>
    </lineage>
</organism>
<keyword evidence="4" id="KW-0812">Transmembrane</keyword>
<proteinExistence type="inferred from homology"/>
<protein>
    <submittedName>
        <fullName evidence="9">Twin-arginine translocation protein TatA</fullName>
    </submittedName>
</protein>
<dbReference type="GO" id="GO:0005886">
    <property type="term" value="C:plasma membrane"/>
    <property type="evidence" value="ECO:0007669"/>
    <property type="project" value="UniProtKB-SubCell"/>
</dbReference>
<keyword evidence="3" id="KW-1003">Cell membrane</keyword>
<gene>
    <name evidence="9" type="ORF">MNBD_GAMMA24-309</name>
</gene>
<sequence length="73" mass="8039">MGIGIWQLIIILLIVLLLFGAKRLRNIGTDLGSAVKGFRSAIKDEEKDSSASKLEQREGEVIEGEVNKTKDKV</sequence>